<dbReference type="Proteomes" id="UP000004095">
    <property type="component" value="Unassembled WGS sequence"/>
</dbReference>
<dbReference type="AlphaFoldDB" id="A1ZWC0"/>
<evidence type="ECO:0000313" key="2">
    <source>
        <dbReference type="Proteomes" id="UP000004095"/>
    </source>
</evidence>
<sequence>MKDIKLLQNSVSLWDIKKVSQSLLTFVVNLEGKGTWAG</sequence>
<keyword evidence="2" id="KW-1185">Reference proteome</keyword>
<comment type="caution">
    <text evidence="1">The sequence shown here is derived from an EMBL/GenBank/DDBJ whole genome shotgun (WGS) entry which is preliminary data.</text>
</comment>
<evidence type="ECO:0000313" key="1">
    <source>
        <dbReference type="EMBL" id="EAY25358.1"/>
    </source>
</evidence>
<protein>
    <submittedName>
        <fullName evidence="1">Uncharacterized protein</fullName>
    </submittedName>
</protein>
<gene>
    <name evidence="1" type="ORF">M23134_04539</name>
</gene>
<proteinExistence type="predicted"/>
<organism evidence="1 2">
    <name type="scientific">Microscilla marina ATCC 23134</name>
    <dbReference type="NCBI Taxonomy" id="313606"/>
    <lineage>
        <taxon>Bacteria</taxon>
        <taxon>Pseudomonadati</taxon>
        <taxon>Bacteroidota</taxon>
        <taxon>Cytophagia</taxon>
        <taxon>Cytophagales</taxon>
        <taxon>Microscillaceae</taxon>
        <taxon>Microscilla</taxon>
    </lineage>
</organism>
<name>A1ZWC0_MICM2</name>
<accession>A1ZWC0</accession>
<reference evidence="1 2" key="1">
    <citation type="submission" date="2007-01" db="EMBL/GenBank/DDBJ databases">
        <authorList>
            <person name="Haygood M."/>
            <person name="Podell S."/>
            <person name="Anderson C."/>
            <person name="Hopkinson B."/>
            <person name="Roe K."/>
            <person name="Barbeau K."/>
            <person name="Gaasterland T."/>
            <person name="Ferriera S."/>
            <person name="Johnson J."/>
            <person name="Kravitz S."/>
            <person name="Beeson K."/>
            <person name="Sutton G."/>
            <person name="Rogers Y.-H."/>
            <person name="Friedman R."/>
            <person name="Frazier M."/>
            <person name="Venter J.C."/>
        </authorList>
    </citation>
    <scope>NUCLEOTIDE SEQUENCE [LARGE SCALE GENOMIC DNA]</scope>
    <source>
        <strain evidence="1 2">ATCC 23134</strain>
    </source>
</reference>
<dbReference type="EMBL" id="AAWS01000050">
    <property type="protein sequence ID" value="EAY25358.1"/>
    <property type="molecule type" value="Genomic_DNA"/>
</dbReference>